<dbReference type="GO" id="GO:0005829">
    <property type="term" value="C:cytosol"/>
    <property type="evidence" value="ECO:0007669"/>
    <property type="project" value="TreeGrafter"/>
</dbReference>
<dbReference type="EMBL" id="FQXG01000007">
    <property type="protein sequence ID" value="SHI09834.1"/>
    <property type="molecule type" value="Genomic_DNA"/>
</dbReference>
<dbReference type="NCBIfam" id="NF001266">
    <property type="entry name" value="PRK00228.1-1"/>
    <property type="match status" value="1"/>
</dbReference>
<dbReference type="SUPFAM" id="SSF143456">
    <property type="entry name" value="VC0467-like"/>
    <property type="match status" value="1"/>
</dbReference>
<reference evidence="3 4" key="1">
    <citation type="submission" date="2016-11" db="EMBL/GenBank/DDBJ databases">
        <authorList>
            <person name="Jaros S."/>
            <person name="Januszkiewicz K."/>
            <person name="Wedrychowicz H."/>
        </authorList>
    </citation>
    <scope>NUCLEOTIDE SEQUENCE [LARGE SCALE GENOMIC DNA]</scope>
    <source>
        <strain evidence="3 4">DSM 16917</strain>
    </source>
</reference>
<dbReference type="PANTHER" id="PTHR30327">
    <property type="entry name" value="UNCHARACTERIZED PROTEIN YQGE"/>
    <property type="match status" value="1"/>
</dbReference>
<accession>A0A1M5YD73</accession>
<proteinExistence type="inferred from homology"/>
<name>A0A1M5YD73_9GAMM</name>
<keyword evidence="4" id="KW-1185">Reference proteome</keyword>
<evidence type="ECO:0000256" key="1">
    <source>
        <dbReference type="ARBA" id="ARBA00009600"/>
    </source>
</evidence>
<evidence type="ECO:0000313" key="3">
    <source>
        <dbReference type="EMBL" id="SHI09834.1"/>
    </source>
</evidence>
<dbReference type="RefSeq" id="WP_067660884.1">
    <property type="nucleotide sequence ID" value="NZ_FQXG01000007.1"/>
</dbReference>
<dbReference type="Proteomes" id="UP000184268">
    <property type="component" value="Unassembled WGS sequence"/>
</dbReference>
<dbReference type="Gene3D" id="3.40.1740.10">
    <property type="entry name" value="VC0467-like"/>
    <property type="match status" value="1"/>
</dbReference>
<gene>
    <name evidence="3" type="ORF">SAMN02745129_4090</name>
</gene>
<dbReference type="InterPro" id="IPR003774">
    <property type="entry name" value="AlgH-like"/>
</dbReference>
<sequence length="187" mass="20728">MNSLEHHLLIAMPSLQDPFFARTVTYLCEHNDEGAMGLIINQPVDITLDALLRKMSVKGKDFELPQGLENLVLMGGPVNPERGFVLHTAIEGLDQSHPLPDDLMITTSRDVLGTFGGERQPNQSLVALGYAGWSAGQLEQELADNAWLTIPAELDLMFDIPLDQRWQEATRRLGIDVWQLSSDVGHS</sequence>
<dbReference type="HAMAP" id="MF_00758">
    <property type="entry name" value="UPF0301"/>
    <property type="match status" value="1"/>
</dbReference>
<dbReference type="Pfam" id="PF02622">
    <property type="entry name" value="DUF179"/>
    <property type="match status" value="1"/>
</dbReference>
<evidence type="ECO:0000256" key="2">
    <source>
        <dbReference type="HAMAP-Rule" id="MF_00758"/>
    </source>
</evidence>
<dbReference type="STRING" id="299255.SAMN02745129_4090"/>
<comment type="similarity">
    <text evidence="1 2">Belongs to the UPF0301 (AlgH) family.</text>
</comment>
<dbReference type="PANTHER" id="PTHR30327:SF1">
    <property type="entry name" value="UPF0301 PROTEIN YQGE"/>
    <property type="match status" value="1"/>
</dbReference>
<dbReference type="AlphaFoldDB" id="A0A1M5YD73"/>
<evidence type="ECO:0000313" key="4">
    <source>
        <dbReference type="Proteomes" id="UP000184268"/>
    </source>
</evidence>
<dbReference type="OrthoDB" id="9807486at2"/>
<protein>
    <recommendedName>
        <fullName evidence="2">UPF0301 protein SAMN02745129_4090</fullName>
    </recommendedName>
</protein>
<organism evidence="3 4">
    <name type="scientific">Ferrimonas marina</name>
    <dbReference type="NCBI Taxonomy" id="299255"/>
    <lineage>
        <taxon>Bacteria</taxon>
        <taxon>Pseudomonadati</taxon>
        <taxon>Pseudomonadota</taxon>
        <taxon>Gammaproteobacteria</taxon>
        <taxon>Alteromonadales</taxon>
        <taxon>Ferrimonadaceae</taxon>
        <taxon>Ferrimonas</taxon>
    </lineage>
</organism>